<accession>A0ABN2D492</accession>
<evidence type="ECO:0000259" key="2">
    <source>
        <dbReference type="Pfam" id="PF07811"/>
    </source>
</evidence>
<dbReference type="Pfam" id="PF07811">
    <property type="entry name" value="TadE"/>
    <property type="match status" value="1"/>
</dbReference>
<feature type="transmembrane region" description="Helical" evidence="1">
    <location>
        <begin position="37"/>
        <end position="59"/>
    </location>
</feature>
<evidence type="ECO:0000313" key="3">
    <source>
        <dbReference type="EMBL" id="GAA1570007.1"/>
    </source>
</evidence>
<sequence>MKSANPTAAVAAQALRREKPRLRRGRRDDRGSGSIEFVITATAVLAIVFLAIQAANYFYARSIAMAAAQEAVNAQRAYNAAPGVGQAKALEFIASTGDSLSDVTITVTSDGRSVQATVDGRCLSIVPGFCAVVGVHATVHGTVERVTSP</sequence>
<keyword evidence="4" id="KW-1185">Reference proteome</keyword>
<evidence type="ECO:0000313" key="4">
    <source>
        <dbReference type="Proteomes" id="UP001501470"/>
    </source>
</evidence>
<dbReference type="InterPro" id="IPR012495">
    <property type="entry name" value="TadE-like_dom"/>
</dbReference>
<protein>
    <recommendedName>
        <fullName evidence="2">TadE-like domain-containing protein</fullName>
    </recommendedName>
</protein>
<proteinExistence type="predicted"/>
<keyword evidence="1" id="KW-1133">Transmembrane helix</keyword>
<reference evidence="3 4" key="1">
    <citation type="journal article" date="2019" name="Int. J. Syst. Evol. Microbiol.">
        <title>The Global Catalogue of Microorganisms (GCM) 10K type strain sequencing project: providing services to taxonomists for standard genome sequencing and annotation.</title>
        <authorList>
            <consortium name="The Broad Institute Genomics Platform"/>
            <consortium name="The Broad Institute Genome Sequencing Center for Infectious Disease"/>
            <person name="Wu L."/>
            <person name="Ma J."/>
        </authorList>
    </citation>
    <scope>NUCLEOTIDE SEQUENCE [LARGE SCALE GENOMIC DNA]</scope>
    <source>
        <strain evidence="3 4">JCM 15933</strain>
    </source>
</reference>
<keyword evidence="1" id="KW-0472">Membrane</keyword>
<comment type="caution">
    <text evidence="3">The sequence shown here is derived from an EMBL/GenBank/DDBJ whole genome shotgun (WGS) entry which is preliminary data.</text>
</comment>
<evidence type="ECO:0000256" key="1">
    <source>
        <dbReference type="SAM" id="Phobius"/>
    </source>
</evidence>
<keyword evidence="1" id="KW-0812">Transmembrane</keyword>
<feature type="domain" description="TadE-like" evidence="2">
    <location>
        <begin position="31"/>
        <end position="72"/>
    </location>
</feature>
<dbReference type="RefSeq" id="WP_344514055.1">
    <property type="nucleotide sequence ID" value="NZ_BAAAQD010000043.1"/>
</dbReference>
<dbReference type="EMBL" id="BAAAQD010000043">
    <property type="protein sequence ID" value="GAA1570007.1"/>
    <property type="molecule type" value="Genomic_DNA"/>
</dbReference>
<organism evidence="3 4">
    <name type="scientific">Dactylosporangium maewongense</name>
    <dbReference type="NCBI Taxonomy" id="634393"/>
    <lineage>
        <taxon>Bacteria</taxon>
        <taxon>Bacillati</taxon>
        <taxon>Actinomycetota</taxon>
        <taxon>Actinomycetes</taxon>
        <taxon>Micromonosporales</taxon>
        <taxon>Micromonosporaceae</taxon>
        <taxon>Dactylosporangium</taxon>
    </lineage>
</organism>
<gene>
    <name evidence="3" type="ORF">GCM10009827_109800</name>
</gene>
<dbReference type="Proteomes" id="UP001501470">
    <property type="component" value="Unassembled WGS sequence"/>
</dbReference>
<name>A0ABN2D492_9ACTN</name>